<protein>
    <recommendedName>
        <fullName evidence="2">Methyltransferase FkbM domain-containing protein</fullName>
    </recommendedName>
</protein>
<proteinExistence type="predicted"/>
<evidence type="ECO:0000313" key="1">
    <source>
        <dbReference type="EMBL" id="CAE4575376.1"/>
    </source>
</evidence>
<dbReference type="AlphaFoldDB" id="A0A7S4Q824"/>
<name>A0A7S4Q824_9DINO</name>
<dbReference type="EMBL" id="HBNR01022462">
    <property type="protein sequence ID" value="CAE4575376.1"/>
    <property type="molecule type" value="Transcribed_RNA"/>
</dbReference>
<organism evidence="1">
    <name type="scientific">Alexandrium monilatum</name>
    <dbReference type="NCBI Taxonomy" id="311494"/>
    <lineage>
        <taxon>Eukaryota</taxon>
        <taxon>Sar</taxon>
        <taxon>Alveolata</taxon>
        <taxon>Dinophyceae</taxon>
        <taxon>Gonyaulacales</taxon>
        <taxon>Pyrocystaceae</taxon>
        <taxon>Alexandrium</taxon>
    </lineage>
</organism>
<sequence>MEMPLVYSPPAWVPPGSGVAACPPLSLGIGADGAIGVDGAGLEELSGLPCASPVVWEEYNEHQRLLRTASREIWDTAAKLPEGGRQPEPRRRAVSMRLLETMAQLECILFFAYCLPPGDAETSARVLCGLLQEELEEIAEIDQEDYVLSLEVLHEREHPCVTGRGSLPETLAAHHLLVRLFYRHARHAPALAQSSGSSSFGPRPALPWVPPAGWSLAPVHSPGGICGCRDLLWWHRAPALSSQISSPTLNETGWVVNFGAGDGSCTWDLWRRGGPYEGEYSREPSILTALSANDPANCILQQGHGGLLFEWNESTAAVLAQRHSEHEDLTLLVGQAEPAGAASLAAAYAVTAQIAAPLHLLKVDVDNCDCCFVEAILEAGLRPTLIHVEVHSLIPPPIIFRPLSQSWWVWDPLLVLGATDGRQGHMTHCSLSAFEDMLRPRGYRLVRLISYDAVFVSTEALAVEDPLAWHSSRNWGHSCVDTATEALWFGSYHCHPLRPTAAPEALYQEEFLYDYRRWNDPRVAAEARVADVRAYLERWGVPADSYLLGLDPEVS</sequence>
<evidence type="ECO:0008006" key="2">
    <source>
        <dbReference type="Google" id="ProtNLM"/>
    </source>
</evidence>
<reference evidence="1" key="1">
    <citation type="submission" date="2021-01" db="EMBL/GenBank/DDBJ databases">
        <authorList>
            <person name="Corre E."/>
            <person name="Pelletier E."/>
            <person name="Niang G."/>
            <person name="Scheremetjew M."/>
            <person name="Finn R."/>
            <person name="Kale V."/>
            <person name="Holt S."/>
            <person name="Cochrane G."/>
            <person name="Meng A."/>
            <person name="Brown T."/>
            <person name="Cohen L."/>
        </authorList>
    </citation>
    <scope>NUCLEOTIDE SEQUENCE</scope>
    <source>
        <strain evidence="1">CCMP3105</strain>
    </source>
</reference>
<accession>A0A7S4Q824</accession>
<gene>
    <name evidence="1" type="ORF">AMON00008_LOCUS14995</name>
</gene>